<feature type="binding site" evidence="17">
    <location>
        <position position="371"/>
    </location>
    <ligand>
        <name>ATP</name>
        <dbReference type="ChEBI" id="CHEBI:30616"/>
    </ligand>
</feature>
<accession>I3EJV0</accession>
<comment type="subcellular location">
    <subcellularLocation>
        <location evidence="2">Endosome membrane</location>
        <topology evidence="2">Multi-pass membrane protein</topology>
    </subcellularLocation>
    <subcellularLocation>
        <location evidence="19">Membrane</location>
        <topology evidence="19">Multi-pass membrane protein</topology>
    </subcellularLocation>
</comment>
<dbReference type="SUPFAM" id="SSF81665">
    <property type="entry name" value="Calcium ATPase, transmembrane domain M"/>
    <property type="match status" value="1"/>
</dbReference>
<keyword evidence="13 19" id="KW-0472">Membrane</keyword>
<dbReference type="GO" id="GO:0010008">
    <property type="term" value="C:endosome membrane"/>
    <property type="evidence" value="ECO:0007669"/>
    <property type="project" value="UniProtKB-SubCell"/>
</dbReference>
<feature type="binding site" evidence="18">
    <location>
        <position position="707"/>
    </location>
    <ligand>
        <name>Mg(2+)</name>
        <dbReference type="ChEBI" id="CHEBI:18420"/>
    </ligand>
</feature>
<keyword evidence="10 19" id="KW-1278">Translocase</keyword>
<dbReference type="InterPro" id="IPR023214">
    <property type="entry name" value="HAD_sf"/>
</dbReference>
<dbReference type="SFLD" id="SFLDG00002">
    <property type="entry name" value="C1.7:_P-type_atpase_like"/>
    <property type="match status" value="1"/>
</dbReference>
<dbReference type="GO" id="GO:0016887">
    <property type="term" value="F:ATP hydrolysis activity"/>
    <property type="evidence" value="ECO:0007669"/>
    <property type="project" value="InterPro"/>
</dbReference>
<name>I3EJV0_NEMP3</name>
<dbReference type="GO" id="GO:0005802">
    <property type="term" value="C:trans-Golgi network"/>
    <property type="evidence" value="ECO:0007669"/>
    <property type="project" value="TreeGrafter"/>
</dbReference>
<keyword evidence="11 19" id="KW-1133">Transmembrane helix</keyword>
<dbReference type="PROSITE" id="PS00154">
    <property type="entry name" value="ATPASE_E1_E2"/>
    <property type="match status" value="1"/>
</dbReference>
<dbReference type="SUPFAM" id="SSF56784">
    <property type="entry name" value="HAD-like"/>
    <property type="match status" value="1"/>
</dbReference>
<dbReference type="PANTHER" id="PTHR24092:SF5">
    <property type="entry name" value="PHOSPHOLIPID-TRANSPORTING ATPASE"/>
    <property type="match status" value="1"/>
</dbReference>
<organism evidence="23 24">
    <name type="scientific">Nematocida parisii (strain ERTm3)</name>
    <name type="common">Nematode killer fungus</name>
    <dbReference type="NCBI Taxonomy" id="935791"/>
    <lineage>
        <taxon>Eukaryota</taxon>
        <taxon>Fungi</taxon>
        <taxon>Fungi incertae sedis</taxon>
        <taxon>Microsporidia</taxon>
        <taxon>Nematocida</taxon>
    </lineage>
</organism>
<dbReference type="HOGENOM" id="CLU_000846_3_1_1"/>
<dbReference type="GO" id="GO:0006890">
    <property type="term" value="P:retrograde vesicle-mediated transport, Golgi to endoplasmic reticulum"/>
    <property type="evidence" value="ECO:0007669"/>
    <property type="project" value="TreeGrafter"/>
</dbReference>
<feature type="binding site" evidence="17">
    <location>
        <position position="687"/>
    </location>
    <ligand>
        <name>ATP</name>
        <dbReference type="ChEBI" id="CHEBI:30616"/>
    </ligand>
</feature>
<dbReference type="GO" id="GO:0005524">
    <property type="term" value="F:ATP binding"/>
    <property type="evidence" value="ECO:0007669"/>
    <property type="project" value="UniProtKB-UniRule"/>
</dbReference>
<dbReference type="GO" id="GO:0000287">
    <property type="term" value="F:magnesium ion binding"/>
    <property type="evidence" value="ECO:0007669"/>
    <property type="project" value="UniProtKB-UniRule"/>
</dbReference>
<evidence type="ECO:0000259" key="20">
    <source>
        <dbReference type="Pfam" id="PF00122"/>
    </source>
</evidence>
<keyword evidence="8 17" id="KW-0067">ATP-binding</keyword>
<feature type="transmembrane region" description="Helical" evidence="19">
    <location>
        <begin position="238"/>
        <end position="257"/>
    </location>
</feature>
<dbReference type="FunFam" id="3.40.50.1000:FF:000009">
    <property type="entry name" value="Phospholipid-transporting ATPase"/>
    <property type="match status" value="1"/>
</dbReference>
<dbReference type="NCBIfam" id="TIGR01652">
    <property type="entry name" value="ATPase-Plipid"/>
    <property type="match status" value="1"/>
</dbReference>
<dbReference type="PRINTS" id="PR00119">
    <property type="entry name" value="CATATPASE"/>
</dbReference>
<evidence type="ECO:0000256" key="12">
    <source>
        <dbReference type="ARBA" id="ARBA00023055"/>
    </source>
</evidence>
<feature type="transmembrane region" description="Helical" evidence="19">
    <location>
        <begin position="874"/>
        <end position="894"/>
    </location>
</feature>
<evidence type="ECO:0000256" key="1">
    <source>
        <dbReference type="ARBA" id="ARBA00001946"/>
    </source>
</evidence>
<evidence type="ECO:0000256" key="2">
    <source>
        <dbReference type="ARBA" id="ARBA00004337"/>
    </source>
</evidence>
<evidence type="ECO:0000256" key="14">
    <source>
        <dbReference type="ARBA" id="ARBA00034036"/>
    </source>
</evidence>
<dbReference type="Pfam" id="PF00122">
    <property type="entry name" value="E1-E2_ATPase"/>
    <property type="match status" value="1"/>
</dbReference>
<dbReference type="Pfam" id="PF16209">
    <property type="entry name" value="PhoLip_ATPase_N"/>
    <property type="match status" value="1"/>
</dbReference>
<evidence type="ECO:0000256" key="7">
    <source>
        <dbReference type="ARBA" id="ARBA00022741"/>
    </source>
</evidence>
<sequence>MNIQKERKKTEIEERHFFVNRNIERAHNNIRSADEKYSKNIICNQKYSLFTFIPLVFAQQLKHFLNIFFMLVIILQLFPPVRVSHPLTSIFPWALVQVFVYIKEGTDDYKRYKRDKEANDKQCTRYTVGGAIRVPASELAVGDLIIVTKDERVPADAILLKTEEVNGSIFVRTDQLDGETDWKIKMSHSVFQQMDGFDKVAKSYFEVIAEPPSKDIYSFNGELLVGDTQHKVHEDNMLWMNMVIASGTSLCVVVYTGKDTRAVMNTTKARNKSGLIDKELNFYTKILCSMSFSFAILFTVLRGTYSMWYITLVRFLIIFSTVIPISLRVNIDWARVVYARGMEAHSDTPIVVRNSNIPEELGRISYLLTDKTGTLTTNEMEIKKMHTGDLCYTPDFIQEIYEMITNPKSPADLTACELLIAMCLCNNVIPYAENNKIGYISSSPDEMAMVRWAEKVGITLWGRGPGWVEIKTADSKKRYELLHTIRFTSERKCMGVVIKSEDKVYLYMKGADSVMKKLIIGKDWMEEEAQSMAKEGLRTMVFGRRLVSEEEVKELAQTHTISEDGLDLLGVTGVEDKLQDDVRVSLETLRNAGIKIWMLTGDKVETARCIAVSSRLFSRCSQILTITDIKTRQDADLAIKRIEREKDCLVIDGGSLQILMDMYKTEFITAVSMLAAVACCRCSPTQKAEIAKEVSRITKKRVCCIGDGGNDVSMIQQANVGIGIVGKEGRQASLAADVSVNEFKAIVDLILWHGRNSYKNTAKLAQFIIHRGTTLGIAQGIFSSLFNFCPISIYQGKISIGYVTFYTFLPVFSIVLSKDMSKKVSRKFPELYSDISNGSVLNNSTFSTWMFMGYYQGVVIMILTLFLFESALIQLVSITFSCLVLNELLMVFLCVSKVHNLMIIAQSISILLYFLSFKVLSDEIQIPSEWKKFLLQILLVNIIAILPAIVQYAWRIWMNPPSYRKIQATYSY</sequence>
<feature type="transmembrane region" description="Helical" evidence="19">
    <location>
        <begin position="308"/>
        <end position="327"/>
    </location>
</feature>
<evidence type="ECO:0000256" key="16">
    <source>
        <dbReference type="PIRSR" id="PIRSR606539-1"/>
    </source>
</evidence>
<feature type="binding site" evidence="18">
    <location>
        <position position="372"/>
    </location>
    <ligand>
        <name>Mg(2+)</name>
        <dbReference type="ChEBI" id="CHEBI:18420"/>
    </ligand>
</feature>
<evidence type="ECO:0000256" key="3">
    <source>
        <dbReference type="ARBA" id="ARBA00008109"/>
    </source>
</evidence>
<dbReference type="InterPro" id="IPR036412">
    <property type="entry name" value="HAD-like_sf"/>
</dbReference>
<dbReference type="Pfam" id="PF13246">
    <property type="entry name" value="Cation_ATPase"/>
    <property type="match status" value="1"/>
</dbReference>
<evidence type="ECO:0000256" key="4">
    <source>
        <dbReference type="ARBA" id="ARBA00022448"/>
    </source>
</evidence>
<dbReference type="Pfam" id="PF16212">
    <property type="entry name" value="PhoLip_ATPase_C"/>
    <property type="match status" value="1"/>
</dbReference>
<feature type="binding site" evidence="17">
    <location>
        <position position="370"/>
    </location>
    <ligand>
        <name>ATP</name>
        <dbReference type="ChEBI" id="CHEBI:30616"/>
    </ligand>
</feature>
<comment type="similarity">
    <text evidence="3 19">Belongs to the cation transport ATPase (P-type) (TC 3.A.3) family. Type IV subfamily.</text>
</comment>
<keyword evidence="7 17" id="KW-0547">Nucleotide-binding</keyword>
<dbReference type="SFLD" id="SFLDF00027">
    <property type="entry name" value="p-type_atpase"/>
    <property type="match status" value="1"/>
</dbReference>
<dbReference type="Gene3D" id="3.40.1110.10">
    <property type="entry name" value="Calcium-transporting ATPase, cytoplasmic domain N"/>
    <property type="match status" value="1"/>
</dbReference>
<reference evidence="23" key="1">
    <citation type="submission" date="2011-01" db="EMBL/GenBank/DDBJ databases">
        <title>The Genome Sequence of Nematocida parisii strain ERTm3.</title>
        <authorList>
            <consortium name="The Broad Institute Genome Sequencing Platform"/>
            <consortium name="The Broad Institute Genome Sequencing Center for Infectious Disease"/>
            <person name="Cuomo C."/>
            <person name="Troemel E."/>
            <person name="Young S.K."/>
            <person name="Zeng Q."/>
            <person name="Gargeya S."/>
            <person name="Fitzgerald M."/>
            <person name="Haas B."/>
            <person name="Abouelleil A."/>
            <person name="Alvarado L."/>
            <person name="Arachchi H.M."/>
            <person name="Berlin A."/>
            <person name="Chapman S.B."/>
            <person name="Gearin G."/>
            <person name="Goldberg J."/>
            <person name="Griggs A."/>
            <person name="Gujja S."/>
            <person name="Hansen M."/>
            <person name="Heiman D."/>
            <person name="Howarth C."/>
            <person name="Larimer J."/>
            <person name="Lui A."/>
            <person name="MacDonald P.J.P."/>
            <person name="McCowen C."/>
            <person name="Montmayeur A."/>
            <person name="Murphy C."/>
            <person name="Neiman D."/>
            <person name="Pearson M."/>
            <person name="Priest M."/>
            <person name="Roberts A."/>
            <person name="Saif S."/>
            <person name="Shea T."/>
            <person name="Sisk P."/>
            <person name="Stolte C."/>
            <person name="Sykes S."/>
            <person name="Wortman J."/>
            <person name="Nusbaum C."/>
            <person name="Birren B."/>
        </authorList>
    </citation>
    <scope>NUCLEOTIDE SEQUENCE</scope>
    <source>
        <strain evidence="23">ERTm3</strain>
    </source>
</reference>
<feature type="binding site" evidence="17">
    <location>
        <position position="601"/>
    </location>
    <ligand>
        <name>ATP</name>
        <dbReference type="ChEBI" id="CHEBI:30616"/>
    </ligand>
</feature>
<dbReference type="InParanoid" id="I3EJV0"/>
<evidence type="ECO:0000259" key="21">
    <source>
        <dbReference type="Pfam" id="PF16209"/>
    </source>
</evidence>
<dbReference type="SUPFAM" id="SSF81653">
    <property type="entry name" value="Calcium ATPase, transduction domain A"/>
    <property type="match status" value="1"/>
</dbReference>
<feature type="binding site" evidence="17">
    <location>
        <position position="711"/>
    </location>
    <ligand>
        <name>ATP</name>
        <dbReference type="ChEBI" id="CHEBI:30616"/>
    </ligand>
</feature>
<dbReference type="Gene3D" id="3.40.50.1000">
    <property type="entry name" value="HAD superfamily/HAD-like"/>
    <property type="match status" value="1"/>
</dbReference>
<keyword evidence="4" id="KW-0813">Transport</keyword>
<dbReference type="InterPro" id="IPR001757">
    <property type="entry name" value="P_typ_ATPase"/>
</dbReference>
<comment type="catalytic activity">
    <reaction evidence="15">
        <text>a 1,2-diacyl-sn-glycero-3-phosphoethanolamine(out) + ATP + H2O = a 1,2-diacyl-sn-glycero-3-phosphoethanolamine(in) + ADP + phosphate + H(+)</text>
        <dbReference type="Rhea" id="RHEA:66132"/>
        <dbReference type="ChEBI" id="CHEBI:15377"/>
        <dbReference type="ChEBI" id="CHEBI:15378"/>
        <dbReference type="ChEBI" id="CHEBI:30616"/>
        <dbReference type="ChEBI" id="CHEBI:43474"/>
        <dbReference type="ChEBI" id="CHEBI:64612"/>
        <dbReference type="ChEBI" id="CHEBI:456216"/>
    </reaction>
    <physiologicalReaction direction="left-to-right" evidence="15">
        <dbReference type="Rhea" id="RHEA:66133"/>
    </physiologicalReaction>
</comment>
<feature type="binding site" evidence="17">
    <location>
        <position position="602"/>
    </location>
    <ligand>
        <name>ATP</name>
        <dbReference type="ChEBI" id="CHEBI:30616"/>
    </ligand>
</feature>
<evidence type="ECO:0000313" key="24">
    <source>
        <dbReference type="Proteomes" id="UP000002872"/>
    </source>
</evidence>
<feature type="binding site" evidence="17">
    <location>
        <position position="509"/>
    </location>
    <ligand>
        <name>ATP</name>
        <dbReference type="ChEBI" id="CHEBI:30616"/>
    </ligand>
</feature>
<feature type="transmembrane region" description="Helical" evidence="19">
    <location>
        <begin position="849"/>
        <end position="868"/>
    </location>
</feature>
<gene>
    <name evidence="23" type="ORF">NEQG_00267</name>
</gene>
<keyword evidence="9 18" id="KW-0460">Magnesium</keyword>
<protein>
    <recommendedName>
        <fullName evidence="19">Phospholipid-transporting ATPase</fullName>
        <ecNumber evidence="19">7.6.2.1</ecNumber>
    </recommendedName>
</protein>
<dbReference type="VEuPathDB" id="MicrosporidiaDB:NEQG_00267"/>
<feature type="domain" description="P-type ATPase N-terminal" evidence="21">
    <location>
        <begin position="30"/>
        <end position="90"/>
    </location>
</feature>
<dbReference type="SUPFAM" id="SSF81660">
    <property type="entry name" value="Metal cation-transporting ATPase, ATP-binding domain N"/>
    <property type="match status" value="1"/>
</dbReference>
<feature type="binding site" evidence="17">
    <location>
        <position position="446"/>
    </location>
    <ligand>
        <name>ATP</name>
        <dbReference type="ChEBI" id="CHEBI:30616"/>
    </ligand>
</feature>
<evidence type="ECO:0000256" key="19">
    <source>
        <dbReference type="RuleBase" id="RU362033"/>
    </source>
</evidence>
<dbReference type="InterPro" id="IPR044492">
    <property type="entry name" value="P_typ_ATPase_HD_dom"/>
</dbReference>
<evidence type="ECO:0000256" key="17">
    <source>
        <dbReference type="PIRSR" id="PIRSR606539-2"/>
    </source>
</evidence>
<feature type="domain" description="P-type ATPase A" evidence="20">
    <location>
        <begin position="120"/>
        <end position="261"/>
    </location>
</feature>
<dbReference type="Proteomes" id="UP000002872">
    <property type="component" value="Unassembled WGS sequence"/>
</dbReference>
<evidence type="ECO:0000259" key="22">
    <source>
        <dbReference type="Pfam" id="PF16212"/>
    </source>
</evidence>
<evidence type="ECO:0000256" key="5">
    <source>
        <dbReference type="ARBA" id="ARBA00022692"/>
    </source>
</evidence>
<feature type="domain" description="P-type ATPase C-terminal" evidence="22">
    <location>
        <begin position="734"/>
        <end position="960"/>
    </location>
</feature>
<dbReference type="OMA" id="IAITTWH"/>
<feature type="transmembrane region" description="Helical" evidence="19">
    <location>
        <begin position="49"/>
        <end position="77"/>
    </location>
</feature>
<feature type="transmembrane region" description="Helical" evidence="19">
    <location>
        <begin position="282"/>
        <end position="301"/>
    </location>
</feature>
<dbReference type="EC" id="7.6.2.1" evidence="19"/>
<dbReference type="STRING" id="935791.I3EJV0"/>
<feature type="binding site" evidence="17">
    <location>
        <position position="600"/>
    </location>
    <ligand>
        <name>ATP</name>
        <dbReference type="ChEBI" id="CHEBI:30616"/>
    </ligand>
</feature>
<dbReference type="InterPro" id="IPR023298">
    <property type="entry name" value="ATPase_P-typ_TM_dom_sf"/>
</dbReference>
<dbReference type="InterPro" id="IPR008250">
    <property type="entry name" value="ATPase_P-typ_transduc_dom_A_sf"/>
</dbReference>
<feature type="binding site" evidence="17">
    <location>
        <position position="681"/>
    </location>
    <ligand>
        <name>ATP</name>
        <dbReference type="ChEBI" id="CHEBI:30616"/>
    </ligand>
</feature>
<feature type="binding site" evidence="17">
    <location>
        <position position="487"/>
    </location>
    <ligand>
        <name>ATP</name>
        <dbReference type="ChEBI" id="CHEBI:30616"/>
    </ligand>
</feature>
<dbReference type="GO" id="GO:0006897">
    <property type="term" value="P:endocytosis"/>
    <property type="evidence" value="ECO:0007669"/>
    <property type="project" value="TreeGrafter"/>
</dbReference>
<feature type="transmembrane region" description="Helical" evidence="19">
    <location>
        <begin position="933"/>
        <end position="954"/>
    </location>
</feature>
<dbReference type="NCBIfam" id="TIGR01494">
    <property type="entry name" value="ATPase_P-type"/>
    <property type="match status" value="3"/>
</dbReference>
<comment type="cofactor">
    <cofactor evidence="1 18">
        <name>Mg(2+)</name>
        <dbReference type="ChEBI" id="CHEBI:18420"/>
    </cofactor>
</comment>
<feature type="binding site" evidence="17">
    <location>
        <position position="538"/>
    </location>
    <ligand>
        <name>ATP</name>
        <dbReference type="ChEBI" id="CHEBI:30616"/>
    </ligand>
</feature>
<dbReference type="InterPro" id="IPR023299">
    <property type="entry name" value="ATPase_P-typ_cyto_dom_N"/>
</dbReference>
<dbReference type="OrthoDB" id="377733at2759"/>
<evidence type="ECO:0000313" key="23">
    <source>
        <dbReference type="EMBL" id="EIJ89497.1"/>
    </source>
</evidence>
<keyword evidence="12" id="KW-0445">Lipid transport</keyword>
<proteinExistence type="inferred from homology"/>
<feature type="active site" description="4-aspartylphosphate intermediate" evidence="16">
    <location>
        <position position="370"/>
    </location>
</feature>
<feature type="binding site" evidence="18">
    <location>
        <position position="370"/>
    </location>
    <ligand>
        <name>Mg(2+)</name>
        <dbReference type="ChEBI" id="CHEBI:18420"/>
    </ligand>
</feature>
<keyword evidence="24" id="KW-1185">Reference proteome</keyword>
<dbReference type="FunCoup" id="I3EJV0">
    <property type="interactions" value="48"/>
</dbReference>
<dbReference type="AlphaFoldDB" id="I3EJV0"/>
<evidence type="ECO:0000256" key="9">
    <source>
        <dbReference type="ARBA" id="ARBA00022842"/>
    </source>
</evidence>
<dbReference type="InterPro" id="IPR032631">
    <property type="entry name" value="P-type_ATPase_N"/>
</dbReference>
<dbReference type="InterPro" id="IPR032630">
    <property type="entry name" value="P_typ_ATPase_c"/>
</dbReference>
<keyword evidence="5 19" id="KW-0812">Transmembrane</keyword>
<dbReference type="EMBL" id="GL870876">
    <property type="protein sequence ID" value="EIJ89497.1"/>
    <property type="molecule type" value="Genomic_DNA"/>
</dbReference>
<evidence type="ECO:0000256" key="18">
    <source>
        <dbReference type="PIRSR" id="PIRSR606539-3"/>
    </source>
</evidence>
<evidence type="ECO:0000256" key="15">
    <source>
        <dbReference type="ARBA" id="ARBA00049128"/>
    </source>
</evidence>
<dbReference type="GO" id="GO:0140326">
    <property type="term" value="F:ATPase-coupled intramembrane lipid transporter activity"/>
    <property type="evidence" value="ECO:0007669"/>
    <property type="project" value="UniProtKB-EC"/>
</dbReference>
<dbReference type="PANTHER" id="PTHR24092">
    <property type="entry name" value="PROBABLE PHOSPHOLIPID-TRANSPORTING ATPASE"/>
    <property type="match status" value="1"/>
</dbReference>
<dbReference type="InterPro" id="IPR006539">
    <property type="entry name" value="P-type_ATPase_IV"/>
</dbReference>
<keyword evidence="6 18" id="KW-0479">Metal-binding</keyword>
<feature type="transmembrane region" description="Helical" evidence="19">
    <location>
        <begin position="799"/>
        <end position="817"/>
    </location>
</feature>
<evidence type="ECO:0000256" key="10">
    <source>
        <dbReference type="ARBA" id="ARBA00022967"/>
    </source>
</evidence>
<dbReference type="InterPro" id="IPR059000">
    <property type="entry name" value="ATPase_P-type_domA"/>
</dbReference>
<dbReference type="GO" id="GO:0005886">
    <property type="term" value="C:plasma membrane"/>
    <property type="evidence" value="ECO:0007669"/>
    <property type="project" value="TreeGrafter"/>
</dbReference>
<dbReference type="InterPro" id="IPR018303">
    <property type="entry name" value="ATPase_P-typ_P_site"/>
</dbReference>
<feature type="binding site" evidence="18">
    <location>
        <position position="711"/>
    </location>
    <ligand>
        <name>Mg(2+)</name>
        <dbReference type="ChEBI" id="CHEBI:18420"/>
    </ligand>
</feature>
<evidence type="ECO:0000256" key="8">
    <source>
        <dbReference type="ARBA" id="ARBA00022840"/>
    </source>
</evidence>
<dbReference type="Gene3D" id="2.70.150.10">
    <property type="entry name" value="Calcium-transporting ATPase, cytoplasmic transduction domain A"/>
    <property type="match status" value="1"/>
</dbReference>
<evidence type="ECO:0000256" key="13">
    <source>
        <dbReference type="ARBA" id="ARBA00023136"/>
    </source>
</evidence>
<feature type="binding site" evidence="17">
    <location>
        <position position="710"/>
    </location>
    <ligand>
        <name>ATP</name>
        <dbReference type="ChEBI" id="CHEBI:30616"/>
    </ligand>
</feature>
<dbReference type="SFLD" id="SFLDS00003">
    <property type="entry name" value="Haloacid_Dehalogenase"/>
    <property type="match status" value="1"/>
</dbReference>
<evidence type="ECO:0000256" key="11">
    <source>
        <dbReference type="ARBA" id="ARBA00022989"/>
    </source>
</evidence>
<evidence type="ECO:0000256" key="6">
    <source>
        <dbReference type="ARBA" id="ARBA00022723"/>
    </source>
</evidence>
<dbReference type="GO" id="GO:0045332">
    <property type="term" value="P:phospholipid translocation"/>
    <property type="evidence" value="ECO:0007669"/>
    <property type="project" value="TreeGrafter"/>
</dbReference>
<comment type="catalytic activity">
    <reaction evidence="14 19">
        <text>ATP + H2O + phospholipidSide 1 = ADP + phosphate + phospholipidSide 2.</text>
        <dbReference type="EC" id="7.6.2.1"/>
    </reaction>
</comment>
<feature type="binding site" evidence="17">
    <location>
        <position position="372"/>
    </location>
    <ligand>
        <name>ATP</name>
        <dbReference type="ChEBI" id="CHEBI:30616"/>
    </ligand>
</feature>
<feature type="transmembrane region" description="Helical" evidence="19">
    <location>
        <begin position="901"/>
        <end position="921"/>
    </location>
</feature>